<evidence type="ECO:0000313" key="18">
    <source>
        <dbReference type="Proteomes" id="UP001209076"/>
    </source>
</evidence>
<dbReference type="InterPro" id="IPR036097">
    <property type="entry name" value="HisK_dim/P_sf"/>
</dbReference>
<keyword evidence="12" id="KW-0902">Two-component regulatory system</keyword>
<evidence type="ECO:0000313" key="17">
    <source>
        <dbReference type="EMBL" id="MCU0104199.1"/>
    </source>
</evidence>
<keyword evidence="14" id="KW-0175">Coiled coil</keyword>
<keyword evidence="9 17" id="KW-0418">Kinase</keyword>
<dbReference type="InterPro" id="IPR036890">
    <property type="entry name" value="HATPase_C_sf"/>
</dbReference>
<dbReference type="InterPro" id="IPR003661">
    <property type="entry name" value="HisK_dim/P_dom"/>
</dbReference>
<evidence type="ECO:0000256" key="10">
    <source>
        <dbReference type="ARBA" id="ARBA00022840"/>
    </source>
</evidence>
<accession>A0ABT2PTC3</accession>
<dbReference type="CDD" id="cd00082">
    <property type="entry name" value="HisKA"/>
    <property type="match status" value="1"/>
</dbReference>
<keyword evidence="10" id="KW-0067">ATP-binding</keyword>
<dbReference type="RefSeq" id="WP_262095414.1">
    <property type="nucleotide sequence ID" value="NZ_JAOEGN010000001.1"/>
</dbReference>
<keyword evidence="13 15" id="KW-0472">Membrane</keyword>
<evidence type="ECO:0000256" key="11">
    <source>
        <dbReference type="ARBA" id="ARBA00022989"/>
    </source>
</evidence>
<dbReference type="Gene3D" id="1.10.287.130">
    <property type="match status" value="1"/>
</dbReference>
<keyword evidence="11 15" id="KW-1133">Transmembrane helix</keyword>
<evidence type="ECO:0000256" key="1">
    <source>
        <dbReference type="ARBA" id="ARBA00000085"/>
    </source>
</evidence>
<feature type="coiled-coil region" evidence="14">
    <location>
        <begin position="213"/>
        <end position="247"/>
    </location>
</feature>
<organism evidence="17 18">
    <name type="scientific">Paracholeplasma vituli</name>
    <dbReference type="NCBI Taxonomy" id="69473"/>
    <lineage>
        <taxon>Bacteria</taxon>
        <taxon>Bacillati</taxon>
        <taxon>Mycoplasmatota</taxon>
        <taxon>Mollicutes</taxon>
        <taxon>Acholeplasmatales</taxon>
        <taxon>Acholeplasmataceae</taxon>
        <taxon>Paracholeplasma</taxon>
    </lineage>
</organism>
<dbReference type="Gene3D" id="3.30.565.10">
    <property type="entry name" value="Histidine kinase-like ATPase, C-terminal domain"/>
    <property type="match status" value="1"/>
</dbReference>
<dbReference type="SUPFAM" id="SSF47384">
    <property type="entry name" value="Homodimeric domain of signal transducing histidine kinase"/>
    <property type="match status" value="1"/>
</dbReference>
<evidence type="ECO:0000256" key="5">
    <source>
        <dbReference type="ARBA" id="ARBA00022553"/>
    </source>
</evidence>
<evidence type="ECO:0000256" key="12">
    <source>
        <dbReference type="ARBA" id="ARBA00023012"/>
    </source>
</evidence>
<keyword evidence="6" id="KW-0808">Transferase</keyword>
<dbReference type="SUPFAM" id="SSF55874">
    <property type="entry name" value="ATPase domain of HSP90 chaperone/DNA topoisomerase II/histidine kinase"/>
    <property type="match status" value="1"/>
</dbReference>
<comment type="caution">
    <text evidence="17">The sequence shown here is derived from an EMBL/GenBank/DDBJ whole genome shotgun (WGS) entry which is preliminary data.</text>
</comment>
<keyword evidence="5" id="KW-0597">Phosphoprotein</keyword>
<dbReference type="PANTHER" id="PTHR45528:SF1">
    <property type="entry name" value="SENSOR HISTIDINE KINASE CPXA"/>
    <property type="match status" value="1"/>
</dbReference>
<evidence type="ECO:0000256" key="15">
    <source>
        <dbReference type="SAM" id="Phobius"/>
    </source>
</evidence>
<name>A0ABT2PTC3_9MOLU</name>
<evidence type="ECO:0000256" key="9">
    <source>
        <dbReference type="ARBA" id="ARBA00022777"/>
    </source>
</evidence>
<dbReference type="EMBL" id="JAOEGN010000001">
    <property type="protein sequence ID" value="MCU0104199.1"/>
    <property type="molecule type" value="Genomic_DNA"/>
</dbReference>
<evidence type="ECO:0000256" key="14">
    <source>
        <dbReference type="SAM" id="Coils"/>
    </source>
</evidence>
<evidence type="ECO:0000256" key="4">
    <source>
        <dbReference type="ARBA" id="ARBA00022475"/>
    </source>
</evidence>
<evidence type="ECO:0000256" key="8">
    <source>
        <dbReference type="ARBA" id="ARBA00022741"/>
    </source>
</evidence>
<evidence type="ECO:0000256" key="3">
    <source>
        <dbReference type="ARBA" id="ARBA00012438"/>
    </source>
</evidence>
<evidence type="ECO:0000256" key="2">
    <source>
        <dbReference type="ARBA" id="ARBA00004651"/>
    </source>
</evidence>
<gene>
    <name evidence="17" type="ORF">N7603_00795</name>
</gene>
<protein>
    <recommendedName>
        <fullName evidence="3">histidine kinase</fullName>
        <ecNumber evidence="3">2.7.13.3</ecNumber>
    </recommendedName>
</protein>
<dbReference type="CDD" id="cd00075">
    <property type="entry name" value="HATPase"/>
    <property type="match status" value="1"/>
</dbReference>
<dbReference type="InterPro" id="IPR005467">
    <property type="entry name" value="His_kinase_dom"/>
</dbReference>
<comment type="subcellular location">
    <subcellularLocation>
        <location evidence="2">Cell membrane</location>
        <topology evidence="2">Multi-pass membrane protein</topology>
    </subcellularLocation>
</comment>
<keyword evidence="4" id="KW-1003">Cell membrane</keyword>
<dbReference type="SMART" id="SM00387">
    <property type="entry name" value="HATPase_c"/>
    <property type="match status" value="1"/>
</dbReference>
<keyword evidence="7 15" id="KW-0812">Transmembrane</keyword>
<reference evidence="18" key="1">
    <citation type="submission" date="2023-07" db="EMBL/GenBank/DDBJ databases">
        <title>Novel Mycoplasma species identified in domestic and wild animals.</title>
        <authorList>
            <person name="Volokhov D.V."/>
            <person name="Furtak V.A."/>
            <person name="Zagorodnyaya T.A."/>
        </authorList>
    </citation>
    <scope>NUCLEOTIDE SEQUENCE [LARGE SCALE GENOMIC DNA]</scope>
    <source>
        <strain evidence="18">92-19</strain>
    </source>
</reference>
<dbReference type="GO" id="GO:0016301">
    <property type="term" value="F:kinase activity"/>
    <property type="evidence" value="ECO:0007669"/>
    <property type="project" value="UniProtKB-KW"/>
</dbReference>
<dbReference type="PROSITE" id="PS50109">
    <property type="entry name" value="HIS_KIN"/>
    <property type="match status" value="1"/>
</dbReference>
<keyword evidence="18" id="KW-1185">Reference proteome</keyword>
<evidence type="ECO:0000256" key="6">
    <source>
        <dbReference type="ARBA" id="ARBA00022679"/>
    </source>
</evidence>
<evidence type="ECO:0000256" key="7">
    <source>
        <dbReference type="ARBA" id="ARBA00022692"/>
    </source>
</evidence>
<comment type="catalytic activity">
    <reaction evidence="1">
        <text>ATP + protein L-histidine = ADP + protein N-phospho-L-histidine.</text>
        <dbReference type="EC" id="2.7.13.3"/>
    </reaction>
</comment>
<dbReference type="PANTHER" id="PTHR45528">
    <property type="entry name" value="SENSOR HISTIDINE KINASE CPXA"/>
    <property type="match status" value="1"/>
</dbReference>
<dbReference type="EC" id="2.7.13.3" evidence="3"/>
<feature type="transmembrane region" description="Helical" evidence="15">
    <location>
        <begin position="164"/>
        <end position="185"/>
    </location>
</feature>
<dbReference type="InterPro" id="IPR050398">
    <property type="entry name" value="HssS/ArlS-like"/>
</dbReference>
<feature type="transmembrane region" description="Helical" evidence="15">
    <location>
        <begin position="12"/>
        <end position="30"/>
    </location>
</feature>
<dbReference type="Pfam" id="PF02518">
    <property type="entry name" value="HATPase_c"/>
    <property type="match status" value="1"/>
</dbReference>
<keyword evidence="8" id="KW-0547">Nucleotide-binding</keyword>
<dbReference type="SMART" id="SM00388">
    <property type="entry name" value="HisKA"/>
    <property type="match status" value="1"/>
</dbReference>
<dbReference type="InterPro" id="IPR003594">
    <property type="entry name" value="HATPase_dom"/>
</dbReference>
<evidence type="ECO:0000256" key="13">
    <source>
        <dbReference type="ARBA" id="ARBA00023136"/>
    </source>
</evidence>
<dbReference type="Pfam" id="PF00512">
    <property type="entry name" value="HisKA"/>
    <property type="match status" value="1"/>
</dbReference>
<sequence>MKKFKLSTQVVILFTTVTTISSIIFGYISWHNYQTVYVGLARNEVQTYLEANTVLPKDKEDYLGYILITVNRISTFRADVTNRIVSPNADRILNSDLQRINNIIEAAYLGEKIFKDKSGIYYVDIEKRNEVDPDTSEYMIAVMDNSYIDSIKASTMRYEVLTTFIGTFLSFAIIVFVGNTVIAMWSRKTAARIRYIQKEVSTFNSSGYENKVILDGEDEISELARSVEDLRLEIKENEKTKQEMFQNISHDLKTPISVIQSYAEAMMDGTTDISDMKIIIKQTEKLQSKVRLLLELNKINNIEMNHVLEEVNIKDIIINVTSNNKHRFGDVKVITDLDNSKFIGVKEYFYTSIENLIDNAIRYAKTEIVITLKNGTLTFFNDGPAIEEKYIKEGFKPYEKGSKGQFGIGMSIVQKTFNRFGFSLTVENVDNGVKFTIKKL</sequence>
<dbReference type="Proteomes" id="UP001209076">
    <property type="component" value="Unassembled WGS sequence"/>
</dbReference>
<feature type="domain" description="Histidine kinase" evidence="16">
    <location>
        <begin position="247"/>
        <end position="440"/>
    </location>
</feature>
<proteinExistence type="predicted"/>
<evidence type="ECO:0000259" key="16">
    <source>
        <dbReference type="PROSITE" id="PS50109"/>
    </source>
</evidence>